<proteinExistence type="predicted"/>
<feature type="compositionally biased region" description="Pro residues" evidence="1">
    <location>
        <begin position="28"/>
        <end position="39"/>
    </location>
</feature>
<evidence type="ECO:0000313" key="3">
    <source>
        <dbReference type="Proteomes" id="UP001322138"/>
    </source>
</evidence>
<dbReference type="EMBL" id="JAFFGZ010000009">
    <property type="protein sequence ID" value="KAK4639246.1"/>
    <property type="molecule type" value="Genomic_DNA"/>
</dbReference>
<evidence type="ECO:0008006" key="4">
    <source>
        <dbReference type="Google" id="ProtNLM"/>
    </source>
</evidence>
<name>A0ABR0F6G1_9PEZI</name>
<sequence>MSNVMISHQQTNKKMPPPSEKDNTPVSKPNPPPDYFPTPLPQSIRSDILTWRFPRPFHQLTLTGRSRAAWHTSFVIPELNLLLDAGLVVGAHRPKHVFLTHGHSDHCLLTPAFLRADPPHTPPLLYCPEEMARPLEQFLQGSQLLNKGFTGFGEGEGECRLGRLGRYTITTMKPGEETGLRYVKGQRWKATAVRCDHTVASIGYVFSTTTSKLKPEYQGLKGEEIKRLRTEGVEITGEVEQPVFAFMGDTTAAVYEEGGEMDGFLKRGVRVVITECSFLRESREHREQADKTKHTMWSDLERVVRRWPGVVWVVMHFSLRYEEGDVVSFFGEMEERPGNLVVWADGGVGMGEGR</sequence>
<comment type="caution">
    <text evidence="2">The sequence shown here is derived from an EMBL/GenBank/DDBJ whole genome shotgun (WGS) entry which is preliminary data.</text>
</comment>
<evidence type="ECO:0000256" key="1">
    <source>
        <dbReference type="SAM" id="MobiDB-lite"/>
    </source>
</evidence>
<dbReference type="InterPro" id="IPR036866">
    <property type="entry name" value="RibonucZ/Hydroxyglut_hydro"/>
</dbReference>
<gene>
    <name evidence="2" type="ORF">QC761_706550</name>
</gene>
<dbReference type="PANTHER" id="PTHR46504">
    <property type="entry name" value="TRNASE Z TRZ1"/>
    <property type="match status" value="1"/>
</dbReference>
<feature type="compositionally biased region" description="Polar residues" evidence="1">
    <location>
        <begin position="1"/>
        <end position="13"/>
    </location>
</feature>
<reference evidence="2 3" key="1">
    <citation type="journal article" date="2023" name="bioRxiv">
        <title>High-quality genome assemblies of four members of thePodospora anserinaspecies complex.</title>
        <authorList>
            <person name="Ament-Velasquez S.L."/>
            <person name="Vogan A.A."/>
            <person name="Wallerman O."/>
            <person name="Hartmann F."/>
            <person name="Gautier V."/>
            <person name="Silar P."/>
            <person name="Giraud T."/>
            <person name="Johannesson H."/>
        </authorList>
    </citation>
    <scope>NUCLEOTIDE SEQUENCE [LARGE SCALE GENOMIC DNA]</scope>
    <source>
        <strain evidence="2 3">CBS 112042</strain>
    </source>
</reference>
<dbReference type="Gene3D" id="3.60.15.10">
    <property type="entry name" value="Ribonuclease Z/Hydroxyacylglutathione hydrolase-like"/>
    <property type="match status" value="1"/>
</dbReference>
<dbReference type="GeneID" id="87901689"/>
<protein>
    <recommendedName>
        <fullName evidence="4">Metallo-beta-lactamase domain-containing protein</fullName>
    </recommendedName>
</protein>
<dbReference type="SUPFAM" id="SSF56281">
    <property type="entry name" value="Metallo-hydrolase/oxidoreductase"/>
    <property type="match status" value="1"/>
</dbReference>
<accession>A0ABR0F6G1</accession>
<evidence type="ECO:0000313" key="2">
    <source>
        <dbReference type="EMBL" id="KAK4639246.1"/>
    </source>
</evidence>
<dbReference type="RefSeq" id="XP_062728222.1">
    <property type="nucleotide sequence ID" value="XM_062882207.1"/>
</dbReference>
<feature type="region of interest" description="Disordered" evidence="1">
    <location>
        <begin position="1"/>
        <end position="39"/>
    </location>
</feature>
<organism evidence="2 3">
    <name type="scientific">Podospora bellae-mahoneyi</name>
    <dbReference type="NCBI Taxonomy" id="2093777"/>
    <lineage>
        <taxon>Eukaryota</taxon>
        <taxon>Fungi</taxon>
        <taxon>Dikarya</taxon>
        <taxon>Ascomycota</taxon>
        <taxon>Pezizomycotina</taxon>
        <taxon>Sordariomycetes</taxon>
        <taxon>Sordariomycetidae</taxon>
        <taxon>Sordariales</taxon>
        <taxon>Podosporaceae</taxon>
        <taxon>Podospora</taxon>
    </lineage>
</organism>
<dbReference type="PANTHER" id="PTHR46504:SF2">
    <property type="entry name" value="TRNASE Z TRZ1"/>
    <property type="match status" value="1"/>
</dbReference>
<dbReference type="Proteomes" id="UP001322138">
    <property type="component" value="Unassembled WGS sequence"/>
</dbReference>
<keyword evidence="3" id="KW-1185">Reference proteome</keyword>